<proteinExistence type="predicted"/>
<accession>V5TTD5</accession>
<name>V5TTD5_9ENTR</name>
<dbReference type="AlphaFoldDB" id="V5TTD5"/>
<protein>
    <submittedName>
        <fullName evidence="1">Uncharacterized protein</fullName>
    </submittedName>
</protein>
<evidence type="ECO:0000313" key="1">
    <source>
        <dbReference type="EMBL" id="AHB68383.1"/>
    </source>
</evidence>
<gene>
    <name evidence="1" type="ORF">P262_00025</name>
</gene>
<dbReference type="HOGENOM" id="CLU_212579_0_0_6"/>
<dbReference type="Proteomes" id="UP000018545">
    <property type="component" value="Chromosome"/>
</dbReference>
<organism evidence="1 2">
    <name type="scientific">Cronobacter malonaticus</name>
    <dbReference type="NCBI Taxonomy" id="413503"/>
    <lineage>
        <taxon>Bacteria</taxon>
        <taxon>Pseudomonadati</taxon>
        <taxon>Pseudomonadota</taxon>
        <taxon>Gammaproteobacteria</taxon>
        <taxon>Enterobacterales</taxon>
        <taxon>Enterobacteriaceae</taxon>
        <taxon>Cronobacter</taxon>
    </lineage>
</organism>
<dbReference type="EMBL" id="CP006731">
    <property type="protein sequence ID" value="AHB68383.1"/>
    <property type="molecule type" value="Genomic_DNA"/>
</dbReference>
<evidence type="ECO:0000313" key="2">
    <source>
        <dbReference type="Proteomes" id="UP000018545"/>
    </source>
</evidence>
<sequence>MSIYISLRRLEITASNAKLRALPQDGKGALFILIQGRYIS</sequence>
<reference evidence="1 2" key="1">
    <citation type="journal article" date="2014" name="Genome Announc.">
        <title>Complete Genome Sequence of Cronobacter sakazakii Strain CMCC 45402.</title>
        <authorList>
            <person name="Zhao Z."/>
            <person name="Wang L."/>
            <person name="Wang B."/>
            <person name="Liang H."/>
            <person name="Ye Q."/>
            <person name="Zeng M."/>
        </authorList>
    </citation>
    <scope>NUCLEOTIDE SEQUENCE [LARGE SCALE GENOMIC DNA]</scope>
    <source>
        <strain evidence="2">45402</strain>
    </source>
</reference>
<dbReference type="KEGG" id="csi:P262_00025"/>